<accession>A0A1I8AYA6</accession>
<name>A0A1I8AYA6_MELHA</name>
<proteinExistence type="predicted"/>
<evidence type="ECO:0000313" key="1">
    <source>
        <dbReference type="Proteomes" id="UP000095281"/>
    </source>
</evidence>
<sequence length="175" mass="20671">MKIARYYFEQIFNSASDYAHFDMLINPVMINLLFEENETKTPLQFNAKKAYFSISKSNGINDVLKFILNNFCISESIKMFANFHHGEVCNVVLNHIETSKNCSKIVAKILLRLTYFPANFTINLSEKAVNIKKWQDDKCLFTKYQLVNKYNPKIKFSIFIERTLSYIEFEIKRIY</sequence>
<organism evidence="1 2">
    <name type="scientific">Meloidogyne hapla</name>
    <name type="common">Root-knot nematode worm</name>
    <dbReference type="NCBI Taxonomy" id="6305"/>
    <lineage>
        <taxon>Eukaryota</taxon>
        <taxon>Metazoa</taxon>
        <taxon>Ecdysozoa</taxon>
        <taxon>Nematoda</taxon>
        <taxon>Chromadorea</taxon>
        <taxon>Rhabditida</taxon>
        <taxon>Tylenchina</taxon>
        <taxon>Tylenchomorpha</taxon>
        <taxon>Tylenchoidea</taxon>
        <taxon>Meloidogynidae</taxon>
        <taxon>Meloidogyninae</taxon>
        <taxon>Meloidogyne</taxon>
    </lineage>
</organism>
<protein>
    <submittedName>
        <fullName evidence="2">Uncharacterized protein</fullName>
    </submittedName>
</protein>
<dbReference type="WBParaSite" id="MhA1_Contig103.frz3.gene2">
    <property type="protein sequence ID" value="MhA1_Contig103.frz3.gene2"/>
    <property type="gene ID" value="MhA1_Contig103.frz3.gene2"/>
</dbReference>
<evidence type="ECO:0000313" key="2">
    <source>
        <dbReference type="WBParaSite" id="MhA1_Contig103.frz3.gene2"/>
    </source>
</evidence>
<dbReference type="Proteomes" id="UP000095281">
    <property type="component" value="Unplaced"/>
</dbReference>
<dbReference type="AlphaFoldDB" id="A0A1I8AYA6"/>
<reference evidence="2" key="1">
    <citation type="submission" date="2016-11" db="UniProtKB">
        <authorList>
            <consortium name="WormBaseParasite"/>
        </authorList>
    </citation>
    <scope>IDENTIFICATION</scope>
</reference>
<keyword evidence="1" id="KW-1185">Reference proteome</keyword>